<dbReference type="Proteomes" id="UP000293195">
    <property type="component" value="Unassembled WGS sequence"/>
</dbReference>
<evidence type="ECO:0000313" key="2">
    <source>
        <dbReference type="EMBL" id="RYN18277.1"/>
    </source>
</evidence>
<feature type="transmembrane region" description="Helical" evidence="1">
    <location>
        <begin position="20"/>
        <end position="38"/>
    </location>
</feature>
<reference evidence="2 5" key="2">
    <citation type="journal article" date="2019" name="bioRxiv">
        <title>Genomics, evolutionary history and diagnostics of the Alternaria alternata species group including apple and Asian pear pathotypes.</title>
        <authorList>
            <person name="Armitage A.D."/>
            <person name="Cockerton H.M."/>
            <person name="Sreenivasaprasad S."/>
            <person name="Woodhall J.W."/>
            <person name="Lane C.R."/>
            <person name="Harrison R.J."/>
            <person name="Clarkson J.P."/>
        </authorList>
    </citation>
    <scope>NUCLEOTIDE SEQUENCE</scope>
    <source>
        <strain evidence="2">FERA 1164</strain>
        <strain evidence="5">FERA 635</strain>
    </source>
</reference>
<keyword evidence="5" id="KW-1185">Reference proteome</keyword>
<keyword evidence="1" id="KW-0472">Membrane</keyword>
<evidence type="ECO:0000256" key="1">
    <source>
        <dbReference type="SAM" id="Phobius"/>
    </source>
</evidence>
<sequence length="48" mass="5591">MLQFLDNLVHYADPTLPSFSSLTYLYIIILVSSLLISFRSRQEEENVN</sequence>
<dbReference type="Proteomes" id="UP000292340">
    <property type="component" value="Unassembled WGS sequence"/>
</dbReference>
<evidence type="ECO:0000313" key="3">
    <source>
        <dbReference type="EMBL" id="RYN90880.1"/>
    </source>
</evidence>
<proteinExistence type="predicted"/>
<evidence type="ECO:0000313" key="5">
    <source>
        <dbReference type="Proteomes" id="UP000293195"/>
    </source>
</evidence>
<evidence type="ECO:0000313" key="4">
    <source>
        <dbReference type="Proteomes" id="UP000292340"/>
    </source>
</evidence>
<dbReference type="EMBL" id="PDXF01000075">
    <property type="protein sequence ID" value="RYN90880.1"/>
    <property type="molecule type" value="Genomic_DNA"/>
</dbReference>
<reference evidence="2" key="1">
    <citation type="submission" date="2017-10" db="EMBL/GenBank/DDBJ databases">
        <authorList>
            <person name="Armitage A.D."/>
            <person name="Barbara D.J."/>
            <person name="Woodhall J.W."/>
            <person name="Sreenivasaprasad S."/>
            <person name="Lane C.R."/>
            <person name="Clarkson J.P."/>
            <person name="Harrison R.J."/>
        </authorList>
    </citation>
    <scope>NUCLEOTIDE SEQUENCE</scope>
    <source>
        <strain evidence="2">FERA 1164</strain>
        <strain evidence="3">FERA 635</strain>
    </source>
</reference>
<organism evidence="2 4">
    <name type="scientific">Alternaria tenuissima</name>
    <dbReference type="NCBI Taxonomy" id="119927"/>
    <lineage>
        <taxon>Eukaryota</taxon>
        <taxon>Fungi</taxon>
        <taxon>Dikarya</taxon>
        <taxon>Ascomycota</taxon>
        <taxon>Pezizomycotina</taxon>
        <taxon>Dothideomycetes</taxon>
        <taxon>Pleosporomycetidae</taxon>
        <taxon>Pleosporales</taxon>
        <taxon>Pleosporineae</taxon>
        <taxon>Pleosporaceae</taxon>
        <taxon>Alternaria</taxon>
        <taxon>Alternaria sect. Alternaria</taxon>
        <taxon>Alternaria alternata complex</taxon>
    </lineage>
</organism>
<accession>A0A4Q4SDM9</accession>
<dbReference type="AlphaFoldDB" id="A0A4Q4SDM9"/>
<protein>
    <submittedName>
        <fullName evidence="2">Uncharacterized protein</fullName>
    </submittedName>
</protein>
<keyword evidence="1" id="KW-1133">Transmembrane helix</keyword>
<keyword evidence="1" id="KW-0812">Transmembrane</keyword>
<gene>
    <name evidence="2" type="ORF">AA0115_g11407</name>
    <name evidence="3" type="ORF">AA0119_g10929</name>
</gene>
<comment type="caution">
    <text evidence="2">The sequence shown here is derived from an EMBL/GenBank/DDBJ whole genome shotgun (WGS) entry which is preliminary data.</text>
</comment>
<name>A0A4Q4SDM9_9PLEO</name>
<dbReference type="EMBL" id="PDXB01000051">
    <property type="protein sequence ID" value="RYN18277.1"/>
    <property type="molecule type" value="Genomic_DNA"/>
</dbReference>